<organism evidence="2 3">
    <name type="scientific">Pedobacter punctiformis</name>
    <dbReference type="NCBI Taxonomy" id="3004097"/>
    <lineage>
        <taxon>Bacteria</taxon>
        <taxon>Pseudomonadati</taxon>
        <taxon>Bacteroidota</taxon>
        <taxon>Sphingobacteriia</taxon>
        <taxon>Sphingobacteriales</taxon>
        <taxon>Sphingobacteriaceae</taxon>
        <taxon>Pedobacter</taxon>
    </lineage>
</organism>
<keyword evidence="3" id="KW-1185">Reference proteome</keyword>
<comment type="caution">
    <text evidence="2">The sequence shown here is derived from an EMBL/GenBank/DDBJ whole genome shotgun (WGS) entry which is preliminary data.</text>
</comment>
<keyword evidence="1" id="KW-0812">Transmembrane</keyword>
<keyword evidence="1" id="KW-0472">Membrane</keyword>
<protein>
    <submittedName>
        <fullName evidence="2">Uncharacterized protein</fullName>
    </submittedName>
</protein>
<accession>A0ABT4L6M6</accession>
<name>A0ABT4L6M6_9SPHI</name>
<feature type="transmembrane region" description="Helical" evidence="1">
    <location>
        <begin position="69"/>
        <end position="90"/>
    </location>
</feature>
<evidence type="ECO:0000313" key="3">
    <source>
        <dbReference type="Proteomes" id="UP001144347"/>
    </source>
</evidence>
<dbReference type="RefSeq" id="WP_269426656.1">
    <property type="nucleotide sequence ID" value="NZ_JAPWGM010000002.1"/>
</dbReference>
<evidence type="ECO:0000256" key="1">
    <source>
        <dbReference type="SAM" id="Phobius"/>
    </source>
</evidence>
<gene>
    <name evidence="2" type="ORF">O0955_06105</name>
</gene>
<reference evidence="2" key="1">
    <citation type="submission" date="2022-12" db="EMBL/GenBank/DDBJ databases">
        <title>Genome sequence of HCMS5-2.</title>
        <authorList>
            <person name="Woo H."/>
        </authorList>
    </citation>
    <scope>NUCLEOTIDE SEQUENCE</scope>
    <source>
        <strain evidence="2">HCMS5-2</strain>
    </source>
</reference>
<sequence>MSNKQFLITCIWVSPVVFAAITLITYKNDLDSDGSMELGAPYTFYQKSSGLYIDTGEMGTVSSFEKPNLLWDILFAVIISITLVAIWAWFKKIKCKRHLN</sequence>
<evidence type="ECO:0000313" key="2">
    <source>
        <dbReference type="EMBL" id="MCZ4243576.1"/>
    </source>
</evidence>
<dbReference type="Proteomes" id="UP001144347">
    <property type="component" value="Unassembled WGS sequence"/>
</dbReference>
<keyword evidence="1" id="KW-1133">Transmembrane helix</keyword>
<proteinExistence type="predicted"/>
<dbReference type="EMBL" id="JAPWGM010000002">
    <property type="protein sequence ID" value="MCZ4243576.1"/>
    <property type="molecule type" value="Genomic_DNA"/>
</dbReference>